<organism evidence="7">
    <name type="scientific">hydrothermal vent metagenome</name>
    <dbReference type="NCBI Taxonomy" id="652676"/>
    <lineage>
        <taxon>unclassified sequences</taxon>
        <taxon>metagenomes</taxon>
        <taxon>ecological metagenomes</taxon>
    </lineage>
</organism>
<dbReference type="InterPro" id="IPR000873">
    <property type="entry name" value="AMP-dep_synth/lig_dom"/>
</dbReference>
<dbReference type="Pfam" id="PF13193">
    <property type="entry name" value="AMP-binding_C"/>
    <property type="match status" value="1"/>
</dbReference>
<dbReference type="EMBL" id="UOED01000086">
    <property type="protein sequence ID" value="VAV94016.1"/>
    <property type="molecule type" value="Genomic_DNA"/>
</dbReference>
<sequence length="544" mass="60377">MLGLMQDRPLLITTIMEYAAHYHRDCEVVTKAVEGGIHRTTYGEVAKRSAKLAHALTKLGIRYGDCISTLAWNTYRHLELYMAVPCMGSVLNTVNPRLFPEQITYILNHSEAKILFLDITFVTQVEKLADTLSHIEHIVIMTDRAHMPETSLKNVICYEDFIAPEDENFDWPEFDENTAAGLCYTSGTTGEPKGALYSHRSTVLHTISSCSKDSLGISKVDVVFPIVPMFHVNAWGTPHAAVMTGSKLVLPGADMTGENFYNLIKDEGCTISLGVPTIWLALLQYVKTLENADLTSLPIKHFVIGGAAAAPSLIKDMEETFGADVIHAWGMTETSPLGSVNRPLAKHAHLPNAEKMAFKTKQGRPPYGIEMKIVDDDGNKLPHDGVAFGRLMVRGPWVAKAYFKQPGLNILDEDGYFDTGDVSTLDEDGYMTIVDRSKDVIKSGGEWISSIDLENVALGHPEVGQAAVIGIFHPKWQERPLLIILANPGTSPTRESILDYLDGKIAKWWTPDDVVFIDEMPHTATGKIQKRDLRDMFKDFKFSE</sequence>
<dbReference type="SUPFAM" id="SSF56801">
    <property type="entry name" value="Acetyl-CoA synthetase-like"/>
    <property type="match status" value="1"/>
</dbReference>
<evidence type="ECO:0000313" key="7">
    <source>
        <dbReference type="EMBL" id="VAV94016.1"/>
    </source>
</evidence>
<evidence type="ECO:0000259" key="5">
    <source>
        <dbReference type="Pfam" id="PF00501"/>
    </source>
</evidence>
<dbReference type="InterPro" id="IPR020845">
    <property type="entry name" value="AMP-binding_CS"/>
</dbReference>
<gene>
    <name evidence="7" type="ORF">MNBD_ALPHA02-238</name>
</gene>
<proteinExistence type="inferred from homology"/>
<dbReference type="InterPro" id="IPR045851">
    <property type="entry name" value="AMP-bd_C_sf"/>
</dbReference>
<dbReference type="GO" id="GO:0006631">
    <property type="term" value="P:fatty acid metabolic process"/>
    <property type="evidence" value="ECO:0007669"/>
    <property type="project" value="UniProtKB-KW"/>
</dbReference>
<dbReference type="PROSITE" id="PS00455">
    <property type="entry name" value="AMP_BINDING"/>
    <property type="match status" value="1"/>
</dbReference>
<dbReference type="PANTHER" id="PTHR43859">
    <property type="entry name" value="ACYL-ACTIVATING ENZYME"/>
    <property type="match status" value="1"/>
</dbReference>
<reference evidence="7" key="1">
    <citation type="submission" date="2018-06" db="EMBL/GenBank/DDBJ databases">
        <authorList>
            <person name="Zhirakovskaya E."/>
        </authorList>
    </citation>
    <scope>NUCLEOTIDE SEQUENCE</scope>
</reference>
<keyword evidence="2 7" id="KW-0436">Ligase</keyword>
<dbReference type="Gene3D" id="3.30.300.30">
    <property type="match status" value="1"/>
</dbReference>
<dbReference type="EC" id="6.2.1.44" evidence="7"/>
<evidence type="ECO:0000259" key="6">
    <source>
        <dbReference type="Pfam" id="PF13193"/>
    </source>
</evidence>
<dbReference type="NCBIfam" id="NF004674">
    <property type="entry name" value="PRK06018.1"/>
    <property type="match status" value="1"/>
</dbReference>
<dbReference type="PANTHER" id="PTHR43859:SF4">
    <property type="entry name" value="BUTANOATE--COA LIGASE AAE1-RELATED"/>
    <property type="match status" value="1"/>
</dbReference>
<evidence type="ECO:0000256" key="1">
    <source>
        <dbReference type="ARBA" id="ARBA00006432"/>
    </source>
</evidence>
<feature type="domain" description="AMP-binding enzyme C-terminal" evidence="6">
    <location>
        <begin position="453"/>
        <end position="527"/>
    </location>
</feature>
<evidence type="ECO:0000256" key="3">
    <source>
        <dbReference type="ARBA" id="ARBA00022832"/>
    </source>
</evidence>
<accession>A0A3B0RZL8</accession>
<name>A0A3B0RZL8_9ZZZZ</name>
<dbReference type="FunFam" id="3.30.300.30:FF:000008">
    <property type="entry name" value="2,3-dihydroxybenzoate-AMP ligase"/>
    <property type="match status" value="1"/>
</dbReference>
<evidence type="ECO:0000256" key="4">
    <source>
        <dbReference type="ARBA" id="ARBA00023098"/>
    </source>
</evidence>
<dbReference type="GO" id="GO:0016874">
    <property type="term" value="F:ligase activity"/>
    <property type="evidence" value="ECO:0007669"/>
    <property type="project" value="UniProtKB-KW"/>
</dbReference>
<dbReference type="AlphaFoldDB" id="A0A3B0RZL8"/>
<dbReference type="InterPro" id="IPR042099">
    <property type="entry name" value="ANL_N_sf"/>
</dbReference>
<keyword evidence="3" id="KW-0276">Fatty acid metabolism</keyword>
<evidence type="ECO:0000256" key="2">
    <source>
        <dbReference type="ARBA" id="ARBA00022598"/>
    </source>
</evidence>
<dbReference type="NCBIfam" id="NF004837">
    <property type="entry name" value="PRK06187.1"/>
    <property type="match status" value="1"/>
</dbReference>
<dbReference type="Gene3D" id="3.40.50.12780">
    <property type="entry name" value="N-terminal domain of ligase-like"/>
    <property type="match status" value="1"/>
</dbReference>
<keyword evidence="4" id="KW-0443">Lipid metabolism</keyword>
<protein>
    <submittedName>
        <fullName evidence="7">3-methylmercaptopropionyl-CoA ligase of DmdB2 type</fullName>
        <ecNumber evidence="7">6.2.1.44</ecNumber>
    </submittedName>
</protein>
<dbReference type="Pfam" id="PF00501">
    <property type="entry name" value="AMP-binding"/>
    <property type="match status" value="1"/>
</dbReference>
<dbReference type="CDD" id="cd12119">
    <property type="entry name" value="ttLC_FACS_AlkK_like"/>
    <property type="match status" value="1"/>
</dbReference>
<comment type="similarity">
    <text evidence="1">Belongs to the ATP-dependent AMP-binding enzyme family.</text>
</comment>
<dbReference type="InterPro" id="IPR025110">
    <property type="entry name" value="AMP-bd_C"/>
</dbReference>
<feature type="domain" description="AMP-dependent synthetase/ligase" evidence="5">
    <location>
        <begin position="25"/>
        <end position="403"/>
    </location>
</feature>